<evidence type="ECO:0000256" key="6">
    <source>
        <dbReference type="ARBA" id="ARBA00022837"/>
    </source>
</evidence>
<evidence type="ECO:0000256" key="5">
    <source>
        <dbReference type="ARBA" id="ARBA00022801"/>
    </source>
</evidence>
<keyword evidence="5 10" id="KW-0378">Hydrolase</keyword>
<dbReference type="SUPFAM" id="SSF53474">
    <property type="entry name" value="alpha/beta-Hydrolases"/>
    <property type="match status" value="1"/>
</dbReference>
<evidence type="ECO:0000256" key="1">
    <source>
        <dbReference type="ARBA" id="ARBA00006249"/>
    </source>
</evidence>
<evidence type="ECO:0000256" key="4">
    <source>
        <dbReference type="ARBA" id="ARBA00022729"/>
    </source>
</evidence>
<keyword evidence="2" id="KW-0719">Serine esterase</keyword>
<organism evidence="10 11">
    <name type="scientific">Novosphingobium pokkalii</name>
    <dbReference type="NCBI Taxonomy" id="1770194"/>
    <lineage>
        <taxon>Bacteria</taxon>
        <taxon>Pseudomonadati</taxon>
        <taxon>Pseudomonadota</taxon>
        <taxon>Alphaproteobacteria</taxon>
        <taxon>Sphingomonadales</taxon>
        <taxon>Sphingomonadaceae</taxon>
        <taxon>Novosphingobium</taxon>
    </lineage>
</organism>
<accession>A0ABV7V2G7</accession>
<dbReference type="GO" id="GO:0016787">
    <property type="term" value="F:hydrolase activity"/>
    <property type="evidence" value="ECO:0007669"/>
    <property type="project" value="UniProtKB-KW"/>
</dbReference>
<feature type="region of interest" description="Disordered" evidence="8">
    <location>
        <begin position="484"/>
        <end position="504"/>
    </location>
</feature>
<feature type="signal peptide" evidence="9">
    <location>
        <begin position="1"/>
        <end position="16"/>
    </location>
</feature>
<name>A0ABV7V2G7_9SPHN</name>
<dbReference type="Pfam" id="PF07519">
    <property type="entry name" value="Tannase"/>
    <property type="match status" value="1"/>
</dbReference>
<reference evidence="11" key="1">
    <citation type="journal article" date="2019" name="Int. J. Syst. Evol. Microbiol.">
        <title>The Global Catalogue of Microorganisms (GCM) 10K type strain sequencing project: providing services to taxonomists for standard genome sequencing and annotation.</title>
        <authorList>
            <consortium name="The Broad Institute Genomics Platform"/>
            <consortium name="The Broad Institute Genome Sequencing Center for Infectious Disease"/>
            <person name="Wu L."/>
            <person name="Ma J."/>
        </authorList>
    </citation>
    <scope>NUCLEOTIDE SEQUENCE [LARGE SCALE GENOMIC DNA]</scope>
    <source>
        <strain evidence="11">KCTC 42224</strain>
    </source>
</reference>
<evidence type="ECO:0000256" key="8">
    <source>
        <dbReference type="SAM" id="MobiDB-lite"/>
    </source>
</evidence>
<keyword evidence="11" id="KW-1185">Reference proteome</keyword>
<dbReference type="InterPro" id="IPR011118">
    <property type="entry name" value="Tannase/feruloyl_esterase"/>
</dbReference>
<gene>
    <name evidence="10" type="ORF">ACFOOT_07630</name>
</gene>
<keyword evidence="3" id="KW-0479">Metal-binding</keyword>
<comment type="caution">
    <text evidence="10">The sequence shown here is derived from an EMBL/GenBank/DDBJ whole genome shotgun (WGS) entry which is preliminary data.</text>
</comment>
<evidence type="ECO:0000256" key="2">
    <source>
        <dbReference type="ARBA" id="ARBA00022487"/>
    </source>
</evidence>
<dbReference type="PANTHER" id="PTHR33938">
    <property type="entry name" value="FERULOYL ESTERASE B-RELATED"/>
    <property type="match status" value="1"/>
</dbReference>
<dbReference type="Gene3D" id="3.40.50.1820">
    <property type="entry name" value="alpha/beta hydrolase"/>
    <property type="match status" value="1"/>
</dbReference>
<evidence type="ECO:0000256" key="7">
    <source>
        <dbReference type="ARBA" id="ARBA00023157"/>
    </source>
</evidence>
<dbReference type="RefSeq" id="WP_191322551.1">
    <property type="nucleotide sequence ID" value="NZ_BMZP01000001.1"/>
</dbReference>
<keyword evidence="7" id="KW-1015">Disulfide bond</keyword>
<evidence type="ECO:0000256" key="9">
    <source>
        <dbReference type="SAM" id="SignalP"/>
    </source>
</evidence>
<comment type="similarity">
    <text evidence="1">Belongs to the tannase family.</text>
</comment>
<proteinExistence type="inferred from homology"/>
<evidence type="ECO:0000313" key="10">
    <source>
        <dbReference type="EMBL" id="MFC3671290.1"/>
    </source>
</evidence>
<keyword evidence="6" id="KW-0106">Calcium</keyword>
<evidence type="ECO:0000313" key="11">
    <source>
        <dbReference type="Proteomes" id="UP001595683"/>
    </source>
</evidence>
<feature type="chain" id="PRO_5047067102" evidence="9">
    <location>
        <begin position="17"/>
        <end position="552"/>
    </location>
</feature>
<protein>
    <submittedName>
        <fullName evidence="10">Tannase/feruloyl esterase family alpha/beta hydrolase</fullName>
    </submittedName>
</protein>
<evidence type="ECO:0000256" key="3">
    <source>
        <dbReference type="ARBA" id="ARBA00022723"/>
    </source>
</evidence>
<dbReference type="InterPro" id="IPR029058">
    <property type="entry name" value="AB_hydrolase_fold"/>
</dbReference>
<dbReference type="EMBL" id="JBHRYE010000011">
    <property type="protein sequence ID" value="MFC3671290.1"/>
    <property type="molecule type" value="Genomic_DNA"/>
</dbReference>
<sequence>MLKTIMLALAAWFAMAGGGGLAQAKGLAPLAPVAPVAACADLARIDLSGATGAPTRQEAKSVTEAGAKPYCQVSGTIAPAIRFEVRLPLDGWTQRYLQTGCGGLCGNLRIDAGKAEGCAPVTDGSIVLASTDMGHQGMDTAWGNDPQKRRDFAERGVHVTALAAKALIKAFYGRDPRYSYFSGCSDGGREALIEAQRYPQDFDGIAAGAPALNFTIQNSFHHGWLAKVNTGADGKPVLLAADMAPLHKAALAACDGNDGLVDGQITDPRTCRVDPAVTLCKGAYQPGKCLTAAKVEAARLIYQGARTAQGQPLEVGPLQPGSEMNWIGVFVPMNADGPIMSGMFASDTINHLLFTPNPATPYTPQTFPFTLDMVAQEQPARALYNADNPDLSGFAGRGGKLILWHGWGDPHISPINTIAYFDKVGEAMGAPTRDGFVRMFLFPGMGHCSGGDGPSEFPLLQGLMAWVESGEAPAVMVAHRAKPTHEGAPLPADGPMKPPPGATGMPKLPMMPMMPPQPTLPPRSRPVFAYPAVAHYKGTGSIDEAASFEARP</sequence>
<dbReference type="Proteomes" id="UP001595683">
    <property type="component" value="Unassembled WGS sequence"/>
</dbReference>
<dbReference type="PANTHER" id="PTHR33938:SF15">
    <property type="entry name" value="FERULOYL ESTERASE B-RELATED"/>
    <property type="match status" value="1"/>
</dbReference>
<keyword evidence="4 9" id="KW-0732">Signal</keyword>